<accession>A0AAN6DZ74</accession>
<feature type="compositionally biased region" description="Basic and acidic residues" evidence="1">
    <location>
        <begin position="91"/>
        <end position="101"/>
    </location>
</feature>
<reference evidence="2" key="1">
    <citation type="journal article" date="2022" name="bioRxiv">
        <title>Deciphering the potential niche of two novel black yeast fungi from a biological soil crust based on their genomes, phenotypes, and melanin regulation.</title>
        <authorList>
            <consortium name="DOE Joint Genome Institute"/>
            <person name="Carr E.C."/>
            <person name="Barton Q."/>
            <person name="Grambo S."/>
            <person name="Sullivan M."/>
            <person name="Renfro C.M."/>
            <person name="Kuo A."/>
            <person name="Pangilinan J."/>
            <person name="Lipzen A."/>
            <person name="Keymanesh K."/>
            <person name="Savage E."/>
            <person name="Barry K."/>
            <person name="Grigoriev I.V."/>
            <person name="Riekhof W.R."/>
            <person name="Harris S.S."/>
        </authorList>
    </citation>
    <scope>NUCLEOTIDE SEQUENCE</scope>
    <source>
        <strain evidence="2">JF 03-4F</strain>
    </source>
</reference>
<dbReference type="AlphaFoldDB" id="A0AAN6DZ74"/>
<evidence type="ECO:0000256" key="1">
    <source>
        <dbReference type="SAM" id="MobiDB-lite"/>
    </source>
</evidence>
<evidence type="ECO:0000313" key="2">
    <source>
        <dbReference type="EMBL" id="KAI1615341.1"/>
    </source>
</evidence>
<keyword evidence="3" id="KW-1185">Reference proteome</keyword>
<organism evidence="2 3">
    <name type="scientific">Exophiala viscosa</name>
    <dbReference type="NCBI Taxonomy" id="2486360"/>
    <lineage>
        <taxon>Eukaryota</taxon>
        <taxon>Fungi</taxon>
        <taxon>Dikarya</taxon>
        <taxon>Ascomycota</taxon>
        <taxon>Pezizomycotina</taxon>
        <taxon>Eurotiomycetes</taxon>
        <taxon>Chaetothyriomycetidae</taxon>
        <taxon>Chaetothyriales</taxon>
        <taxon>Herpotrichiellaceae</taxon>
        <taxon>Exophiala</taxon>
    </lineage>
</organism>
<protein>
    <submittedName>
        <fullName evidence="2">Uncharacterized protein</fullName>
    </submittedName>
</protein>
<dbReference type="EMBL" id="MU404352">
    <property type="protein sequence ID" value="KAI1615341.1"/>
    <property type="molecule type" value="Genomic_DNA"/>
</dbReference>
<feature type="compositionally biased region" description="Basic and acidic residues" evidence="1">
    <location>
        <begin position="127"/>
        <end position="144"/>
    </location>
</feature>
<gene>
    <name evidence="2" type="ORF">EDD36DRAFT_186417</name>
</gene>
<proteinExistence type="predicted"/>
<evidence type="ECO:0000313" key="3">
    <source>
        <dbReference type="Proteomes" id="UP001203852"/>
    </source>
</evidence>
<feature type="compositionally biased region" description="Polar residues" evidence="1">
    <location>
        <begin position="63"/>
        <end position="73"/>
    </location>
</feature>
<sequence>MASPSDAESKHLAKDALYLFDILRESPTPIVINIGPYAAKTGAKTNTILKHLGEIKKRHKLNLITTTKGSSDSIPKPRAAATGQTKKPRATKKEPEVKAEAEDVAAIGLPSPADSPQREGSMPTPESQRKRSADSGIDMVKEEQDNWPPTKRVKTEQI</sequence>
<comment type="caution">
    <text evidence="2">The sequence shown here is derived from an EMBL/GenBank/DDBJ whole genome shotgun (WGS) entry which is preliminary data.</text>
</comment>
<feature type="region of interest" description="Disordered" evidence="1">
    <location>
        <begin position="63"/>
        <end position="158"/>
    </location>
</feature>
<dbReference type="Proteomes" id="UP001203852">
    <property type="component" value="Unassembled WGS sequence"/>
</dbReference>
<name>A0AAN6DZ74_9EURO</name>